<dbReference type="InterPro" id="IPR002656">
    <property type="entry name" value="Acyl_transf_3_dom"/>
</dbReference>
<evidence type="ECO:0008006" key="6">
    <source>
        <dbReference type="Google" id="ProtNLM"/>
    </source>
</evidence>
<feature type="transmembrane region" description="Helical" evidence="1">
    <location>
        <begin position="91"/>
        <end position="111"/>
    </location>
</feature>
<feature type="domain" description="Acyltransferase 3" evidence="2">
    <location>
        <begin position="24"/>
        <end position="348"/>
    </location>
</feature>
<evidence type="ECO:0000259" key="3">
    <source>
        <dbReference type="Pfam" id="PF19040"/>
    </source>
</evidence>
<feature type="transmembrane region" description="Helical" evidence="1">
    <location>
        <begin position="245"/>
        <end position="263"/>
    </location>
</feature>
<feature type="transmembrane region" description="Helical" evidence="1">
    <location>
        <begin position="373"/>
        <end position="391"/>
    </location>
</feature>
<dbReference type="AlphaFoldDB" id="A0A2W5F8L7"/>
<feature type="transmembrane region" description="Helical" evidence="1">
    <location>
        <begin position="335"/>
        <end position="353"/>
    </location>
</feature>
<dbReference type="EMBL" id="QFOD01000020">
    <property type="protein sequence ID" value="PZP28906.1"/>
    <property type="molecule type" value="Genomic_DNA"/>
</dbReference>
<gene>
    <name evidence="4" type="ORF">DI603_18250</name>
</gene>
<dbReference type="GO" id="GO:0009103">
    <property type="term" value="P:lipopolysaccharide biosynthetic process"/>
    <property type="evidence" value="ECO:0007669"/>
    <property type="project" value="TreeGrafter"/>
</dbReference>
<dbReference type="GO" id="GO:0016020">
    <property type="term" value="C:membrane"/>
    <property type="evidence" value="ECO:0007669"/>
    <property type="project" value="TreeGrafter"/>
</dbReference>
<evidence type="ECO:0000313" key="5">
    <source>
        <dbReference type="Proteomes" id="UP000249633"/>
    </source>
</evidence>
<evidence type="ECO:0000256" key="1">
    <source>
        <dbReference type="SAM" id="Phobius"/>
    </source>
</evidence>
<dbReference type="PANTHER" id="PTHR23028">
    <property type="entry name" value="ACETYLTRANSFERASE"/>
    <property type="match status" value="1"/>
</dbReference>
<dbReference type="Pfam" id="PF01757">
    <property type="entry name" value="Acyl_transf_3"/>
    <property type="match status" value="1"/>
</dbReference>
<evidence type="ECO:0000313" key="4">
    <source>
        <dbReference type="EMBL" id="PZP28906.1"/>
    </source>
</evidence>
<organism evidence="4 5">
    <name type="scientific">Roseateles depolymerans</name>
    <dbReference type="NCBI Taxonomy" id="76731"/>
    <lineage>
        <taxon>Bacteria</taxon>
        <taxon>Pseudomonadati</taxon>
        <taxon>Pseudomonadota</taxon>
        <taxon>Betaproteobacteria</taxon>
        <taxon>Burkholderiales</taxon>
        <taxon>Sphaerotilaceae</taxon>
        <taxon>Roseateles</taxon>
    </lineage>
</organism>
<keyword evidence="1" id="KW-0812">Transmembrane</keyword>
<evidence type="ECO:0000259" key="2">
    <source>
        <dbReference type="Pfam" id="PF01757"/>
    </source>
</evidence>
<reference evidence="4 5" key="1">
    <citation type="submission" date="2017-08" db="EMBL/GenBank/DDBJ databases">
        <title>Infants hospitalized years apart are colonized by the same room-sourced microbial strains.</title>
        <authorList>
            <person name="Brooks B."/>
            <person name="Olm M.R."/>
            <person name="Firek B.A."/>
            <person name="Baker R."/>
            <person name="Thomas B.C."/>
            <person name="Morowitz M.J."/>
            <person name="Banfield J.F."/>
        </authorList>
    </citation>
    <scope>NUCLEOTIDE SEQUENCE [LARGE SCALE GENOMIC DNA]</scope>
    <source>
        <strain evidence="4">S2_012_000_R2_81</strain>
    </source>
</reference>
<dbReference type="GO" id="GO:0016747">
    <property type="term" value="F:acyltransferase activity, transferring groups other than amino-acyl groups"/>
    <property type="evidence" value="ECO:0007669"/>
    <property type="project" value="InterPro"/>
</dbReference>
<name>A0A2W5F8L7_9BURK</name>
<feature type="domain" description="SGNH" evidence="3">
    <location>
        <begin position="420"/>
        <end position="649"/>
    </location>
</feature>
<feature type="transmembrane region" description="Helical" evidence="1">
    <location>
        <begin position="47"/>
        <end position="70"/>
    </location>
</feature>
<keyword evidence="1" id="KW-1133">Transmembrane helix</keyword>
<protein>
    <recommendedName>
        <fullName evidence="6">Acyltransferase</fullName>
    </recommendedName>
</protein>
<feature type="transmembrane region" description="Helical" evidence="1">
    <location>
        <begin position="269"/>
        <end position="287"/>
    </location>
</feature>
<keyword evidence="1" id="KW-0472">Membrane</keyword>
<comment type="caution">
    <text evidence="4">The sequence shown here is derived from an EMBL/GenBank/DDBJ whole genome shotgun (WGS) entry which is preliminary data.</text>
</comment>
<accession>A0A2W5F8L7</accession>
<dbReference type="Pfam" id="PF19040">
    <property type="entry name" value="SGNH"/>
    <property type="match status" value="1"/>
</dbReference>
<dbReference type="Proteomes" id="UP000249633">
    <property type="component" value="Unassembled WGS sequence"/>
</dbReference>
<dbReference type="InterPro" id="IPR050879">
    <property type="entry name" value="Acyltransferase_3"/>
</dbReference>
<proteinExistence type="predicted"/>
<dbReference type="InterPro" id="IPR043968">
    <property type="entry name" value="SGNH"/>
</dbReference>
<dbReference type="PANTHER" id="PTHR23028:SF53">
    <property type="entry name" value="ACYL_TRANSF_3 DOMAIN-CONTAINING PROTEIN"/>
    <property type="match status" value="1"/>
</dbReference>
<feature type="transmembrane region" description="Helical" evidence="1">
    <location>
        <begin position="153"/>
        <end position="176"/>
    </location>
</feature>
<sequence>MSTVGSFAVDSAAMTQTRRANFNPGLQGMRGLAILLVLLNHAHVPGFGGGFVGVDIFFVISGYLIGGLLTRELEAHGRIDLWLFFARRIRRLLPASAVLLMAVLVGIRYFYSPQEQDELLSSVRAASLYAINLWFASRPTDYFGDHTEANPALHLWSLAVEEQFYLLWPLLMLAVARWTRRGACWTTLWLSGVLGVVSFAACVVLSLINYKYTFFLTPFRIWEFAAGMAVMSWSHLARGLPSRALSVLGGLALLALLLVSLLFDGRMRFPGFWAAIPVAAATALLLVVQHGSQSWVGRQLKARWIRWLGDCSYSVYLWHWPVLIAATHFVPHPDAGLIVVLLGVSIVLGHLSYRFVEQPFMHSIAQGCSARQLIAAGLMLCVLIAIAAQIARSRIQVGPEQDSFVRAARWDAVDRTGCLVSASALDQPVCEFGSRDAEVTVVLFGDSHASQWFGPLEQLAEKNHWRLVMLTKTACPSVAVRVDVYSTLADYHECTTWRERMFSRIDAMRPQLVLLASSSDYSTAPALWGAGVARTVARLQDMGAKVGYIRDTPFPGFDVPVCHARSAWRGWSLGQACTYLAADEEARIGERARAEEAAVGQRRAMFINLASAICSDPVCSTSRGDMIMFADRNHLSEAFALSLAPQLEPVLMSLLGEAASSAR</sequence>
<feature type="transmembrane region" description="Helical" evidence="1">
    <location>
        <begin position="188"/>
        <end position="208"/>
    </location>
</feature>